<organism evidence="2 3">
    <name type="scientific">Steinernema glaseri</name>
    <dbReference type="NCBI Taxonomy" id="37863"/>
    <lineage>
        <taxon>Eukaryota</taxon>
        <taxon>Metazoa</taxon>
        <taxon>Ecdysozoa</taxon>
        <taxon>Nematoda</taxon>
        <taxon>Chromadorea</taxon>
        <taxon>Rhabditida</taxon>
        <taxon>Tylenchina</taxon>
        <taxon>Panagrolaimomorpha</taxon>
        <taxon>Strongyloidoidea</taxon>
        <taxon>Steinernematidae</taxon>
        <taxon>Steinernema</taxon>
    </lineage>
</organism>
<proteinExistence type="predicted"/>
<evidence type="ECO:0000313" key="3">
    <source>
        <dbReference type="WBParaSite" id="L893_g27340.t1"/>
    </source>
</evidence>
<dbReference type="AlphaFoldDB" id="A0A1I7ZKL5"/>
<dbReference type="InterPro" id="IPR019422">
    <property type="entry name" value="7TM_GPCR_serpentine_rcpt_Srh"/>
</dbReference>
<accession>A0A1I7ZKL5</accession>
<dbReference type="InterPro" id="IPR053220">
    <property type="entry name" value="Nematode_rcpt-like_serp_H"/>
</dbReference>
<protein>
    <submittedName>
        <fullName evidence="3">G_PROTEIN_RECEP_F1_2 domain-containing protein</fullName>
    </submittedName>
</protein>
<feature type="transmembrane region" description="Helical" evidence="1">
    <location>
        <begin position="135"/>
        <end position="154"/>
    </location>
</feature>
<dbReference type="PANTHER" id="PTHR22941:SF26">
    <property type="entry name" value="SERPENTINE RECEPTOR, CLASS H"/>
    <property type="match status" value="1"/>
</dbReference>
<feature type="transmembrane region" description="Helical" evidence="1">
    <location>
        <begin position="14"/>
        <end position="34"/>
    </location>
</feature>
<feature type="transmembrane region" description="Helical" evidence="1">
    <location>
        <begin position="276"/>
        <end position="296"/>
    </location>
</feature>
<evidence type="ECO:0000313" key="2">
    <source>
        <dbReference type="Proteomes" id="UP000095287"/>
    </source>
</evidence>
<keyword evidence="1" id="KW-0472">Membrane</keyword>
<dbReference type="Pfam" id="PF10318">
    <property type="entry name" value="7TM_GPCR_Srh"/>
    <property type="match status" value="1"/>
</dbReference>
<dbReference type="Proteomes" id="UP000095287">
    <property type="component" value="Unplaced"/>
</dbReference>
<dbReference type="WBParaSite" id="L893_g27340.t1">
    <property type="protein sequence ID" value="L893_g27340.t1"/>
    <property type="gene ID" value="L893_g27340"/>
</dbReference>
<name>A0A1I7ZKL5_9BILA</name>
<keyword evidence="1" id="KW-1133">Transmembrane helix</keyword>
<dbReference type="PANTHER" id="PTHR22941">
    <property type="entry name" value="SERPENTINE RECEPTOR"/>
    <property type="match status" value="1"/>
</dbReference>
<feature type="transmembrane region" description="Helical" evidence="1">
    <location>
        <begin position="233"/>
        <end position="256"/>
    </location>
</feature>
<feature type="transmembrane region" description="Helical" evidence="1">
    <location>
        <begin position="46"/>
        <end position="67"/>
    </location>
</feature>
<feature type="transmembrane region" description="Helical" evidence="1">
    <location>
        <begin position="189"/>
        <end position="212"/>
    </location>
</feature>
<dbReference type="SUPFAM" id="SSF81321">
    <property type="entry name" value="Family A G protein-coupled receptor-like"/>
    <property type="match status" value="1"/>
</dbReference>
<reference evidence="3" key="1">
    <citation type="submission" date="2016-11" db="UniProtKB">
        <authorList>
            <consortium name="WormBaseParasite"/>
        </authorList>
    </citation>
    <scope>IDENTIFICATION</scope>
</reference>
<sequence>MFSSVLFDEVFNRLLDVAALIHFPLKLLSMYVVYRHSPAEMGAMPAFILNIMFWNLLANVFGLFMHIDPQFPAQCYRGDGPITFFTKSEFVYHVFFCSTFVCIMNCGLALGFAFPYRYLIFVDPETVNKIKWRKGIGLCILLHVIYTIAFVYNYKNSVLSYDDYPWKDELPPKDRVFCYWPYGWRKNMIQVAFFVLTSLSVTIITVFSFLLRRSLVQMKHILSEETLQVHRKFLWYLMIITGVPLIFGGIPVLISNTCALFPHISNCRQATMVCTLILYNHGALYSIVSIVTFGPYRSAVRRIVRRLFRLFQKNSVGAHLFVAR</sequence>
<keyword evidence="1" id="KW-0812">Transmembrane</keyword>
<feature type="transmembrane region" description="Helical" evidence="1">
    <location>
        <begin position="90"/>
        <end position="114"/>
    </location>
</feature>
<keyword evidence="2" id="KW-1185">Reference proteome</keyword>
<evidence type="ECO:0000256" key="1">
    <source>
        <dbReference type="SAM" id="Phobius"/>
    </source>
</evidence>